<dbReference type="SUPFAM" id="SSF56024">
    <property type="entry name" value="Phospholipase D/nuclease"/>
    <property type="match status" value="1"/>
</dbReference>
<feature type="domain" description="PLD phosphodiesterase" evidence="1">
    <location>
        <begin position="78"/>
        <end position="105"/>
    </location>
</feature>
<evidence type="ECO:0000259" key="1">
    <source>
        <dbReference type="PROSITE" id="PS50035"/>
    </source>
</evidence>
<dbReference type="SMART" id="SM00155">
    <property type="entry name" value="PLDc"/>
    <property type="match status" value="1"/>
</dbReference>
<dbReference type="PANTHER" id="PTHR21248">
    <property type="entry name" value="CARDIOLIPIN SYNTHASE"/>
    <property type="match status" value="1"/>
</dbReference>
<accession>A0A645FQL8</accession>
<dbReference type="EMBL" id="VSSQ01062896">
    <property type="protein sequence ID" value="MPN16006.1"/>
    <property type="molecule type" value="Genomic_DNA"/>
</dbReference>
<dbReference type="Pfam" id="PF13091">
    <property type="entry name" value="PLDc_2"/>
    <property type="match status" value="1"/>
</dbReference>
<protein>
    <submittedName>
        <fullName evidence="2">Major cardiolipin synthase ClsA</fullName>
        <ecNumber evidence="2">2.7.8.-</ecNumber>
    </submittedName>
</protein>
<proteinExistence type="predicted"/>
<dbReference type="PANTHER" id="PTHR21248:SF22">
    <property type="entry name" value="PHOSPHOLIPASE D"/>
    <property type="match status" value="1"/>
</dbReference>
<name>A0A645FQL8_9ZZZZ</name>
<evidence type="ECO:0000313" key="2">
    <source>
        <dbReference type="EMBL" id="MPN16006.1"/>
    </source>
</evidence>
<keyword evidence="2" id="KW-0808">Transferase</keyword>
<dbReference type="PROSITE" id="PS50035">
    <property type="entry name" value="PLD"/>
    <property type="match status" value="1"/>
</dbReference>
<comment type="caution">
    <text evidence="2">The sequence shown here is derived from an EMBL/GenBank/DDBJ whole genome shotgun (WGS) entry which is preliminary data.</text>
</comment>
<dbReference type="GO" id="GO:0030572">
    <property type="term" value="F:phosphatidyltransferase activity"/>
    <property type="evidence" value="ECO:0007669"/>
    <property type="project" value="UniProtKB-ARBA"/>
</dbReference>
<dbReference type="InterPro" id="IPR001736">
    <property type="entry name" value="PLipase_D/transphosphatidylase"/>
</dbReference>
<reference evidence="2" key="1">
    <citation type="submission" date="2019-08" db="EMBL/GenBank/DDBJ databases">
        <authorList>
            <person name="Kucharzyk K."/>
            <person name="Murdoch R.W."/>
            <person name="Higgins S."/>
            <person name="Loffler F."/>
        </authorList>
    </citation>
    <scope>NUCLEOTIDE SEQUENCE</scope>
</reference>
<dbReference type="GO" id="GO:0032049">
    <property type="term" value="P:cardiolipin biosynthetic process"/>
    <property type="evidence" value="ECO:0007669"/>
    <property type="project" value="UniProtKB-ARBA"/>
</dbReference>
<gene>
    <name evidence="2" type="primary">clsA_32</name>
    <name evidence="2" type="ORF">SDC9_163343</name>
</gene>
<sequence length="165" mass="19152">MEDTFFQLISAATRFLYITTPYYAVEESMQQALCIAADSGVDVRLMMPAIPDKKYAYIVAETYWGELLRHGVKIYKYTPGFIHAKSVLVDRKMALVGSPNMDYRSFQLHFESAALLYDMPAVEELLEDMDAVMKESTLYTMEDWKKRSWLRRTFASLLKLAAIWF</sequence>
<organism evidence="2">
    <name type="scientific">bioreactor metagenome</name>
    <dbReference type="NCBI Taxonomy" id="1076179"/>
    <lineage>
        <taxon>unclassified sequences</taxon>
        <taxon>metagenomes</taxon>
        <taxon>ecological metagenomes</taxon>
    </lineage>
</organism>
<dbReference type="AlphaFoldDB" id="A0A645FQL8"/>
<dbReference type="EC" id="2.7.8.-" evidence="2"/>
<dbReference type="Gene3D" id="3.30.870.10">
    <property type="entry name" value="Endonuclease Chain A"/>
    <property type="match status" value="1"/>
</dbReference>
<dbReference type="InterPro" id="IPR025202">
    <property type="entry name" value="PLD-like_dom"/>
</dbReference>